<name>A0A1G4JQ37_9SACH</name>
<organism evidence="1 2">
    <name type="scientific">Lachancea nothofagi CBS 11611</name>
    <dbReference type="NCBI Taxonomy" id="1266666"/>
    <lineage>
        <taxon>Eukaryota</taxon>
        <taxon>Fungi</taxon>
        <taxon>Dikarya</taxon>
        <taxon>Ascomycota</taxon>
        <taxon>Saccharomycotina</taxon>
        <taxon>Saccharomycetes</taxon>
        <taxon>Saccharomycetales</taxon>
        <taxon>Saccharomycetaceae</taxon>
        <taxon>Lachancea</taxon>
    </lineage>
</organism>
<dbReference type="Proteomes" id="UP000189911">
    <property type="component" value="Chromosome E"/>
</dbReference>
<protein>
    <submittedName>
        <fullName evidence="1">LANO_0E02344g1_1</fullName>
    </submittedName>
</protein>
<evidence type="ECO:0000313" key="1">
    <source>
        <dbReference type="EMBL" id="SCU92857.1"/>
    </source>
</evidence>
<keyword evidence="2" id="KW-1185">Reference proteome</keyword>
<evidence type="ECO:0000313" key="2">
    <source>
        <dbReference type="Proteomes" id="UP000189911"/>
    </source>
</evidence>
<dbReference type="EMBL" id="LT598451">
    <property type="protein sequence ID" value="SCU92857.1"/>
    <property type="molecule type" value="Genomic_DNA"/>
</dbReference>
<reference evidence="2" key="1">
    <citation type="submission" date="2016-03" db="EMBL/GenBank/DDBJ databases">
        <authorList>
            <person name="Devillers Hugo."/>
        </authorList>
    </citation>
    <scope>NUCLEOTIDE SEQUENCE [LARGE SCALE GENOMIC DNA]</scope>
</reference>
<proteinExistence type="predicted"/>
<gene>
    <name evidence="1" type="ORF">LANO_0E02344G</name>
</gene>
<sequence length="166" mass="18885">MARQLESLVRNSPHLRYRPPVGSLECPSYVCGIFLGSRTLSFWCFYLLKKKFVRSDFLVQSDDHKFAGYAWRRLCELFVSQLRNAWEEPVKNGEKSLAGCPLSTSRPGAQITHAPMSPPGKFSRCPNLKAMQSTPILFNGQIVDVLRCRHTKNGCITLYEYLILSP</sequence>
<accession>A0A1G4JQ37</accession>
<dbReference type="AlphaFoldDB" id="A0A1G4JQ37"/>